<accession>A0A5S6R318</accession>
<dbReference type="Proteomes" id="UP000046395">
    <property type="component" value="Unassembled WGS sequence"/>
</dbReference>
<dbReference type="WBParaSite" id="TMUE_3000013557.1">
    <property type="protein sequence ID" value="TMUE_3000013557.1"/>
    <property type="gene ID" value="WBGene00301977"/>
</dbReference>
<dbReference type="AlphaFoldDB" id="A0A5S6R318"/>
<keyword evidence="1" id="KW-1185">Reference proteome</keyword>
<sequence>MKSAMKHAQWICVFLALKLTTLSVTGLLIVEEVLASAPIVPTVAQNREAANLQQVIFDNSHFLSPLRSMILESMKAIIAESYAESTRPDNLDIEKRLSHIYLTG</sequence>
<proteinExistence type="predicted"/>
<reference evidence="2" key="1">
    <citation type="submission" date="2019-12" db="UniProtKB">
        <authorList>
            <consortium name="WormBaseParasite"/>
        </authorList>
    </citation>
    <scope>IDENTIFICATION</scope>
</reference>
<evidence type="ECO:0000313" key="2">
    <source>
        <dbReference type="WBParaSite" id="TMUE_3000013557.1"/>
    </source>
</evidence>
<name>A0A5S6R318_TRIMR</name>
<organism evidence="1 2">
    <name type="scientific">Trichuris muris</name>
    <name type="common">Mouse whipworm</name>
    <dbReference type="NCBI Taxonomy" id="70415"/>
    <lineage>
        <taxon>Eukaryota</taxon>
        <taxon>Metazoa</taxon>
        <taxon>Ecdysozoa</taxon>
        <taxon>Nematoda</taxon>
        <taxon>Enoplea</taxon>
        <taxon>Dorylaimia</taxon>
        <taxon>Trichinellida</taxon>
        <taxon>Trichuridae</taxon>
        <taxon>Trichuris</taxon>
    </lineage>
</organism>
<evidence type="ECO:0000313" key="1">
    <source>
        <dbReference type="Proteomes" id="UP000046395"/>
    </source>
</evidence>
<protein>
    <submittedName>
        <fullName evidence="2">Uncharacterized protein</fullName>
    </submittedName>
</protein>